<dbReference type="PRINTS" id="PR00173">
    <property type="entry name" value="EDTRNSPORT"/>
</dbReference>
<dbReference type="PANTHER" id="PTHR21716:SF53">
    <property type="entry name" value="PERMEASE PERM-RELATED"/>
    <property type="match status" value="1"/>
</dbReference>
<evidence type="ECO:0000313" key="10">
    <source>
        <dbReference type="Proteomes" id="UP000550729"/>
    </source>
</evidence>
<feature type="transmembrane region" description="Helical" evidence="8">
    <location>
        <begin position="225"/>
        <end position="246"/>
    </location>
</feature>
<comment type="subcellular location">
    <subcellularLocation>
        <location evidence="1">Cell membrane</location>
        <topology evidence="1">Multi-pass membrane protein</topology>
    </subcellularLocation>
</comment>
<dbReference type="Proteomes" id="UP000550729">
    <property type="component" value="Unassembled WGS sequence"/>
</dbReference>
<dbReference type="EMBL" id="JABBNB010000014">
    <property type="protein sequence ID" value="NMO02495.1"/>
    <property type="molecule type" value="Genomic_DNA"/>
</dbReference>
<feature type="transmembrane region" description="Helical" evidence="8">
    <location>
        <begin position="57"/>
        <end position="75"/>
    </location>
</feature>
<accession>A0A848L0A7</accession>
<dbReference type="Pfam" id="PF01594">
    <property type="entry name" value="AI-2E_transport"/>
    <property type="match status" value="1"/>
</dbReference>
<keyword evidence="10" id="KW-1185">Reference proteome</keyword>
<evidence type="ECO:0000313" key="9">
    <source>
        <dbReference type="EMBL" id="NMO02495.1"/>
    </source>
</evidence>
<dbReference type="PANTHER" id="PTHR21716">
    <property type="entry name" value="TRANSMEMBRANE PROTEIN"/>
    <property type="match status" value="1"/>
</dbReference>
<keyword evidence="5 8" id="KW-0812">Transmembrane</keyword>
<reference evidence="9 10" key="1">
    <citation type="submission" date="2020-04" db="EMBL/GenBank/DDBJ databases">
        <title>Gordonia sp. nov. TBRC 11910.</title>
        <authorList>
            <person name="Suriyachadkun C."/>
        </authorList>
    </citation>
    <scope>NUCLEOTIDE SEQUENCE [LARGE SCALE GENOMIC DNA]</scope>
    <source>
        <strain evidence="9 10">TBRC 11910</strain>
    </source>
</reference>
<proteinExistence type="inferred from homology"/>
<feature type="transmembrane region" description="Helical" evidence="8">
    <location>
        <begin position="252"/>
        <end position="282"/>
    </location>
</feature>
<name>A0A848L0A7_9ACTN</name>
<evidence type="ECO:0000256" key="4">
    <source>
        <dbReference type="ARBA" id="ARBA00022475"/>
    </source>
</evidence>
<evidence type="ECO:0000256" key="1">
    <source>
        <dbReference type="ARBA" id="ARBA00004651"/>
    </source>
</evidence>
<comment type="similarity">
    <text evidence="2">Belongs to the autoinducer-2 exporter (AI-2E) (TC 2.A.86) family.</text>
</comment>
<dbReference type="GO" id="GO:0005886">
    <property type="term" value="C:plasma membrane"/>
    <property type="evidence" value="ECO:0007669"/>
    <property type="project" value="UniProtKB-SubCell"/>
</dbReference>
<evidence type="ECO:0000256" key="6">
    <source>
        <dbReference type="ARBA" id="ARBA00022989"/>
    </source>
</evidence>
<gene>
    <name evidence="9" type="ORF">HH308_14865</name>
</gene>
<dbReference type="AlphaFoldDB" id="A0A848L0A7"/>
<keyword evidence="4" id="KW-1003">Cell membrane</keyword>
<evidence type="ECO:0000256" key="7">
    <source>
        <dbReference type="ARBA" id="ARBA00023136"/>
    </source>
</evidence>
<feature type="transmembrane region" description="Helical" evidence="8">
    <location>
        <begin position="325"/>
        <end position="351"/>
    </location>
</feature>
<feature type="transmembrane region" description="Helical" evidence="8">
    <location>
        <begin position="26"/>
        <end position="51"/>
    </location>
</feature>
<evidence type="ECO:0000256" key="3">
    <source>
        <dbReference type="ARBA" id="ARBA00022448"/>
    </source>
</evidence>
<sequence length="369" mass="38829">MAVAEGGSSGESPRPSAERSRAGGSILARAGLASWYLLGIVALVVVIAAALGAVSSILIPLVIAVILGIVLEPVAEALKRRGVPATVAVAITLLFAVAVGAVTVVVMVWGFVSQWPQIQDELLLGWNAAMRWVTDLDLDSQWLEHARSALGTHAQELAQGVLGVVTSTFYGMIALVVGIFFAAFFLFFVLRDSRLFPSWLARSTGLDVTEVDAVVDLSRQSVRGYFRGTAITALMTAPIFVIPLLILRIPLVIPIFILYFFLSFLPFVGAWITGVFAVLIAFGTGGPTAAVIILVTFVISNGTIQSAVSSWALGSSLRLHPISVLLATMIGGTVAGLIGMVLGAPTLAAVVKSVEAVRTMRRPAPHTTT</sequence>
<evidence type="ECO:0000256" key="8">
    <source>
        <dbReference type="SAM" id="Phobius"/>
    </source>
</evidence>
<protein>
    <submittedName>
        <fullName evidence="9">AI-2E family transporter</fullName>
    </submittedName>
</protein>
<feature type="transmembrane region" description="Helical" evidence="8">
    <location>
        <begin position="87"/>
        <end position="112"/>
    </location>
</feature>
<organism evidence="9 10">
    <name type="scientific">Gordonia asplenii</name>
    <dbReference type="NCBI Taxonomy" id="2725283"/>
    <lineage>
        <taxon>Bacteria</taxon>
        <taxon>Bacillati</taxon>
        <taxon>Actinomycetota</taxon>
        <taxon>Actinomycetes</taxon>
        <taxon>Mycobacteriales</taxon>
        <taxon>Gordoniaceae</taxon>
        <taxon>Gordonia</taxon>
    </lineage>
</organism>
<feature type="transmembrane region" description="Helical" evidence="8">
    <location>
        <begin position="169"/>
        <end position="190"/>
    </location>
</feature>
<evidence type="ECO:0000256" key="5">
    <source>
        <dbReference type="ARBA" id="ARBA00022692"/>
    </source>
</evidence>
<keyword evidence="6 8" id="KW-1133">Transmembrane helix</keyword>
<evidence type="ECO:0000256" key="2">
    <source>
        <dbReference type="ARBA" id="ARBA00009773"/>
    </source>
</evidence>
<dbReference type="RefSeq" id="WP_170194997.1">
    <property type="nucleotide sequence ID" value="NZ_JABBNB010000014.1"/>
</dbReference>
<keyword evidence="7 8" id="KW-0472">Membrane</keyword>
<dbReference type="InterPro" id="IPR002549">
    <property type="entry name" value="AI-2E-like"/>
</dbReference>
<keyword evidence="3" id="KW-0813">Transport</keyword>
<comment type="caution">
    <text evidence="9">The sequence shown here is derived from an EMBL/GenBank/DDBJ whole genome shotgun (WGS) entry which is preliminary data.</text>
</comment>